<gene>
    <name evidence="1" type="ORF">K470DRAFT_265864</name>
</gene>
<proteinExistence type="predicted"/>
<reference evidence="1" key="1">
    <citation type="journal article" date="2020" name="Stud. Mycol.">
        <title>101 Dothideomycetes genomes: a test case for predicting lifestyles and emergence of pathogens.</title>
        <authorList>
            <person name="Haridas S."/>
            <person name="Albert R."/>
            <person name="Binder M."/>
            <person name="Bloem J."/>
            <person name="Labutti K."/>
            <person name="Salamov A."/>
            <person name="Andreopoulos B."/>
            <person name="Baker S."/>
            <person name="Barry K."/>
            <person name="Bills G."/>
            <person name="Bluhm B."/>
            <person name="Cannon C."/>
            <person name="Castanera R."/>
            <person name="Culley D."/>
            <person name="Daum C."/>
            <person name="Ezra D."/>
            <person name="Gonzalez J."/>
            <person name="Henrissat B."/>
            <person name="Kuo A."/>
            <person name="Liang C."/>
            <person name="Lipzen A."/>
            <person name="Lutzoni F."/>
            <person name="Magnuson J."/>
            <person name="Mondo S."/>
            <person name="Nolan M."/>
            <person name="Ohm R."/>
            <person name="Pangilinan J."/>
            <person name="Park H.-J."/>
            <person name="Ramirez L."/>
            <person name="Alfaro M."/>
            <person name="Sun H."/>
            <person name="Tritt A."/>
            <person name="Yoshinaga Y."/>
            <person name="Zwiers L.-H."/>
            <person name="Turgeon B."/>
            <person name="Goodwin S."/>
            <person name="Spatafora J."/>
            <person name="Crous P."/>
            <person name="Grigoriev I."/>
        </authorList>
    </citation>
    <scope>NUCLEOTIDE SEQUENCE</scope>
    <source>
        <strain evidence="1">CBS 480.64</strain>
    </source>
</reference>
<name>A0A6A7BVH8_9PEZI</name>
<dbReference type="EMBL" id="MU006004">
    <property type="protein sequence ID" value="KAF2858739.1"/>
    <property type="molecule type" value="Genomic_DNA"/>
</dbReference>
<evidence type="ECO:0000313" key="1">
    <source>
        <dbReference type="EMBL" id="KAF2858739.1"/>
    </source>
</evidence>
<dbReference type="AlphaFoldDB" id="A0A6A7BVH8"/>
<keyword evidence="2" id="KW-1185">Reference proteome</keyword>
<protein>
    <submittedName>
        <fullName evidence="1">Uncharacterized protein</fullName>
    </submittedName>
</protein>
<organism evidence="1 2">
    <name type="scientific">Piedraia hortae CBS 480.64</name>
    <dbReference type="NCBI Taxonomy" id="1314780"/>
    <lineage>
        <taxon>Eukaryota</taxon>
        <taxon>Fungi</taxon>
        <taxon>Dikarya</taxon>
        <taxon>Ascomycota</taxon>
        <taxon>Pezizomycotina</taxon>
        <taxon>Dothideomycetes</taxon>
        <taxon>Dothideomycetidae</taxon>
        <taxon>Capnodiales</taxon>
        <taxon>Piedraiaceae</taxon>
        <taxon>Piedraia</taxon>
    </lineage>
</organism>
<sequence length="140" mass="15882">MYSTLPPRLITALKSKPHSKTYPRLRCISPVTQPREFISSGFIAPIPPGWHNQEAQSVKRSVSVPFLRMIGPLRGQCGFNTKQIVKNYETAQTALDALEKHYKLDVSGFYHELCRKFDVLDIDSCTEAADHGAHLNKIWE</sequence>
<dbReference type="Proteomes" id="UP000799421">
    <property type="component" value="Unassembled WGS sequence"/>
</dbReference>
<evidence type="ECO:0000313" key="2">
    <source>
        <dbReference type="Proteomes" id="UP000799421"/>
    </source>
</evidence>
<accession>A0A6A7BVH8</accession>